<dbReference type="GO" id="GO:0003678">
    <property type="term" value="F:DNA helicase activity"/>
    <property type="evidence" value="ECO:0007669"/>
    <property type="project" value="InterPro"/>
</dbReference>
<dbReference type="GO" id="GO:0006260">
    <property type="term" value="P:DNA replication"/>
    <property type="evidence" value="ECO:0007669"/>
    <property type="project" value="InterPro"/>
</dbReference>
<comment type="caution">
    <text evidence="3">The sequence shown here is derived from an EMBL/GenBank/DDBJ whole genome shotgun (WGS) entry which is preliminary data.</text>
</comment>
<feature type="region of interest" description="Disordered" evidence="1">
    <location>
        <begin position="290"/>
        <end position="318"/>
    </location>
</feature>
<dbReference type="PANTHER" id="PTHR30153">
    <property type="entry name" value="REPLICATIVE DNA HELICASE DNAB"/>
    <property type="match status" value="1"/>
</dbReference>
<dbReference type="Pfam" id="PF03796">
    <property type="entry name" value="DnaB_C"/>
    <property type="match status" value="1"/>
</dbReference>
<dbReference type="PANTHER" id="PTHR30153:SF2">
    <property type="entry name" value="REPLICATIVE DNA HELICASE"/>
    <property type="match status" value="1"/>
</dbReference>
<reference evidence="3" key="1">
    <citation type="journal article" date="2015" name="Nature">
        <title>Complex archaea that bridge the gap between prokaryotes and eukaryotes.</title>
        <authorList>
            <person name="Spang A."/>
            <person name="Saw J.H."/>
            <person name="Jorgensen S.L."/>
            <person name="Zaremba-Niedzwiedzka K."/>
            <person name="Martijn J."/>
            <person name="Lind A.E."/>
            <person name="van Eijk R."/>
            <person name="Schleper C."/>
            <person name="Guy L."/>
            <person name="Ettema T.J."/>
        </authorList>
    </citation>
    <scope>NUCLEOTIDE SEQUENCE</scope>
</reference>
<sequence>GNTHAQRFQEYRARERGENIGIKTPYETWNEITLGLQAEDFILITARPNVGKTFFILWNAIHVAYKEMQRVLFFTKEMSIAAMGRRHDAMYFGLPWREFRKGMMTPQDRARYKAGLKDMVRKKKRDEVGELIMVSDAKMTTATIDAKIEQLKPDAVFIDGLYLVQDEAHTSDKYVRVANVSQETKAIAQSHSVPVVGTSQIHRVQGNLEKSWQALTLADLAFTDALAQDTDTVWCLIRTALMRENRQMLVKNLKIREDEARDFGVAWDLGTMQDTFHELPLVEGQLPIGDMEDTVEEDEDEAAWDQYDDEDDTEEEDD</sequence>
<dbReference type="Gene3D" id="3.40.50.300">
    <property type="entry name" value="P-loop containing nucleotide triphosphate hydrolases"/>
    <property type="match status" value="1"/>
</dbReference>
<feature type="non-terminal residue" evidence="3">
    <location>
        <position position="1"/>
    </location>
</feature>
<feature type="domain" description="SF4 helicase" evidence="2">
    <location>
        <begin position="15"/>
        <end position="290"/>
    </location>
</feature>
<accession>A0A0F8X371</accession>
<organism evidence="3">
    <name type="scientific">marine sediment metagenome</name>
    <dbReference type="NCBI Taxonomy" id="412755"/>
    <lineage>
        <taxon>unclassified sequences</taxon>
        <taxon>metagenomes</taxon>
        <taxon>ecological metagenomes</taxon>
    </lineage>
</organism>
<protein>
    <recommendedName>
        <fullName evidence="2">SF4 helicase domain-containing protein</fullName>
    </recommendedName>
</protein>
<dbReference type="EMBL" id="LAZR01065549">
    <property type="protein sequence ID" value="KKK55320.1"/>
    <property type="molecule type" value="Genomic_DNA"/>
</dbReference>
<evidence type="ECO:0000313" key="3">
    <source>
        <dbReference type="EMBL" id="KKK55320.1"/>
    </source>
</evidence>
<dbReference type="InterPro" id="IPR027417">
    <property type="entry name" value="P-loop_NTPase"/>
</dbReference>
<dbReference type="SUPFAM" id="SSF52540">
    <property type="entry name" value="P-loop containing nucleoside triphosphate hydrolases"/>
    <property type="match status" value="1"/>
</dbReference>
<proteinExistence type="predicted"/>
<name>A0A0F8X371_9ZZZZ</name>
<dbReference type="InterPro" id="IPR007694">
    <property type="entry name" value="DNA_helicase_DnaB-like_C"/>
</dbReference>
<dbReference type="AlphaFoldDB" id="A0A0F8X371"/>
<dbReference type="GO" id="GO:0005524">
    <property type="term" value="F:ATP binding"/>
    <property type="evidence" value="ECO:0007669"/>
    <property type="project" value="InterPro"/>
</dbReference>
<evidence type="ECO:0000256" key="1">
    <source>
        <dbReference type="SAM" id="MobiDB-lite"/>
    </source>
</evidence>
<evidence type="ECO:0000259" key="2">
    <source>
        <dbReference type="PROSITE" id="PS51199"/>
    </source>
</evidence>
<dbReference type="PROSITE" id="PS51199">
    <property type="entry name" value="SF4_HELICASE"/>
    <property type="match status" value="1"/>
</dbReference>
<gene>
    <name evidence="3" type="ORF">LCGC14_3075720</name>
</gene>
<dbReference type="GO" id="GO:0005829">
    <property type="term" value="C:cytosol"/>
    <property type="evidence" value="ECO:0007669"/>
    <property type="project" value="TreeGrafter"/>
</dbReference>